<sequence length="274" mass="30867">MTKTPVDVTYVFKNMKTVGILEGISHQSGEDYFKQINAKIQKALPWKHAGNTSKLLMYCVNLEEYVSYLSADRMDLVSSILCDGAMRLYRAGADFLVIASNTGHIAIPRIEEVLPHFPYLHIADCCALQCLEKNIKKVALIGTKYTMQKAYIKDRLKLHGLTVLTPKEAFHEEMERIIEKELSFGKFLDKSRKWMVQDVIQSELVEKQGAQACIFGCTEIGLLIQPSDVPNILIVGSAQAHIDAIVDIQLGKKNVWDFSPHFKSSPLPQLKTKL</sequence>
<keyword evidence="2" id="KW-0413">Isomerase</keyword>
<dbReference type="GO" id="GO:0047661">
    <property type="term" value="F:amino-acid racemase activity"/>
    <property type="evidence" value="ECO:0007669"/>
    <property type="project" value="InterPro"/>
</dbReference>
<dbReference type="Pfam" id="PF01177">
    <property type="entry name" value="Asp_Glu_race"/>
    <property type="match status" value="1"/>
</dbReference>
<evidence type="ECO:0000256" key="2">
    <source>
        <dbReference type="ARBA" id="ARBA00023235"/>
    </source>
</evidence>
<comment type="similarity">
    <text evidence="1">Belongs to the aspartate/glutamate racemases family.</text>
</comment>
<dbReference type="InterPro" id="IPR001920">
    <property type="entry name" value="Asp/Glu_race"/>
</dbReference>
<organism evidence="3 4">
    <name type="scientific">Reticulomyxa filosa</name>
    <dbReference type="NCBI Taxonomy" id="46433"/>
    <lineage>
        <taxon>Eukaryota</taxon>
        <taxon>Sar</taxon>
        <taxon>Rhizaria</taxon>
        <taxon>Retaria</taxon>
        <taxon>Foraminifera</taxon>
        <taxon>Monothalamids</taxon>
        <taxon>Reticulomyxidae</taxon>
        <taxon>Reticulomyxa</taxon>
    </lineage>
</organism>
<reference evidence="3 4" key="1">
    <citation type="journal article" date="2013" name="Curr. Biol.">
        <title>The Genome of the Foraminiferan Reticulomyxa filosa.</title>
        <authorList>
            <person name="Glockner G."/>
            <person name="Hulsmann N."/>
            <person name="Schleicher M."/>
            <person name="Noegel A.A."/>
            <person name="Eichinger L."/>
            <person name="Gallinger C."/>
            <person name="Pawlowski J."/>
            <person name="Sierra R."/>
            <person name="Euteneuer U."/>
            <person name="Pillet L."/>
            <person name="Moustafa A."/>
            <person name="Platzer M."/>
            <person name="Groth M."/>
            <person name="Szafranski K."/>
            <person name="Schliwa M."/>
        </authorList>
    </citation>
    <scope>NUCLEOTIDE SEQUENCE [LARGE SCALE GENOMIC DNA]</scope>
</reference>
<evidence type="ECO:0000256" key="1">
    <source>
        <dbReference type="ARBA" id="ARBA00007847"/>
    </source>
</evidence>
<dbReference type="PANTHER" id="PTHR21198">
    <property type="entry name" value="GLUTAMATE RACEMASE"/>
    <property type="match status" value="1"/>
</dbReference>
<dbReference type="SUPFAM" id="SSF53681">
    <property type="entry name" value="Aspartate/glutamate racemase"/>
    <property type="match status" value="2"/>
</dbReference>
<dbReference type="Proteomes" id="UP000023152">
    <property type="component" value="Unassembled WGS sequence"/>
</dbReference>
<dbReference type="NCBIfam" id="TIGR00035">
    <property type="entry name" value="asp_race"/>
    <property type="match status" value="1"/>
</dbReference>
<comment type="caution">
    <text evidence="3">The sequence shown here is derived from an EMBL/GenBank/DDBJ whole genome shotgun (WGS) entry which is preliminary data.</text>
</comment>
<evidence type="ECO:0000313" key="4">
    <source>
        <dbReference type="Proteomes" id="UP000023152"/>
    </source>
</evidence>
<dbReference type="InterPro" id="IPR004380">
    <property type="entry name" value="Asp_race"/>
</dbReference>
<dbReference type="Gene3D" id="3.40.50.1860">
    <property type="match status" value="2"/>
</dbReference>
<dbReference type="AlphaFoldDB" id="X6NCM0"/>
<accession>X6NCM0</accession>
<evidence type="ECO:0008006" key="5">
    <source>
        <dbReference type="Google" id="ProtNLM"/>
    </source>
</evidence>
<protein>
    <recommendedName>
        <fullName evidence="5">Aspartate racemase</fullName>
    </recommendedName>
</protein>
<dbReference type="PANTHER" id="PTHR21198:SF7">
    <property type="entry name" value="ASPARTATE-GLUTAMATE RACEMASE FAMILY"/>
    <property type="match status" value="1"/>
</dbReference>
<dbReference type="OrthoDB" id="187836at2759"/>
<dbReference type="EMBL" id="ASPP01009792">
    <property type="protein sequence ID" value="ETO23643.1"/>
    <property type="molecule type" value="Genomic_DNA"/>
</dbReference>
<evidence type="ECO:0000313" key="3">
    <source>
        <dbReference type="EMBL" id="ETO23643.1"/>
    </source>
</evidence>
<keyword evidence="4" id="KW-1185">Reference proteome</keyword>
<dbReference type="InterPro" id="IPR015942">
    <property type="entry name" value="Asp/Glu/hydantoin_racemase"/>
</dbReference>
<name>X6NCM0_RETFI</name>
<gene>
    <name evidence="3" type="ORF">RFI_13538</name>
</gene>
<dbReference type="OMA" id="YDTTAIH"/>
<proteinExistence type="inferred from homology"/>